<evidence type="ECO:0000313" key="3">
    <source>
        <dbReference type="Proteomes" id="UP001319827"/>
    </source>
</evidence>
<feature type="transmembrane region" description="Helical" evidence="1">
    <location>
        <begin position="147"/>
        <end position="170"/>
    </location>
</feature>
<gene>
    <name evidence="2" type="ORF">DESUT3_20160</name>
</gene>
<keyword evidence="1" id="KW-1133">Transmembrane helix</keyword>
<keyword evidence="1" id="KW-0812">Transmembrane</keyword>
<dbReference type="Pfam" id="PF11086">
    <property type="entry name" value="DUF2878"/>
    <property type="match status" value="1"/>
</dbReference>
<reference evidence="2 3" key="1">
    <citation type="journal article" date="2016" name="C (Basel)">
        <title>Selective Growth of and Electricity Production by Marine Exoelectrogenic Bacteria in Self-Aggregated Hydrogel of Microbially Reduced Graphene Oxide.</title>
        <authorList>
            <person name="Yoshida N."/>
            <person name="Goto Y."/>
            <person name="Miyata Y."/>
        </authorList>
    </citation>
    <scope>NUCLEOTIDE SEQUENCE [LARGE SCALE GENOMIC DNA]</scope>
    <source>
        <strain evidence="2 3">NIT-T3</strain>
    </source>
</reference>
<dbReference type="EMBL" id="AP024355">
    <property type="protein sequence ID" value="BCR04947.1"/>
    <property type="molecule type" value="Genomic_DNA"/>
</dbReference>
<sequence>MLSLGASRLLNVTLYQLGWFCCVLGGAWGYPLAGAILALLPVLVHLLLAESRVAELSLMLVACLLGVLVDSAQQALGVFTFRGSPDWPLWLPLWVFIIWAQFATLFHYALHWLAGRYLLGALLGTVGGPLAYSGGVRLGAAEFGENLLFSLGSLAVVWSLMTPLLIWLASRIGGKAASYRQRPWSRRRRDETQ</sequence>
<organism evidence="2 3">
    <name type="scientific">Desulfuromonas versatilis</name>
    <dbReference type="NCBI Taxonomy" id="2802975"/>
    <lineage>
        <taxon>Bacteria</taxon>
        <taxon>Pseudomonadati</taxon>
        <taxon>Thermodesulfobacteriota</taxon>
        <taxon>Desulfuromonadia</taxon>
        <taxon>Desulfuromonadales</taxon>
        <taxon>Desulfuromonadaceae</taxon>
        <taxon>Desulfuromonas</taxon>
    </lineage>
</organism>
<accession>A0ABM7ND00</accession>
<feature type="transmembrane region" description="Helical" evidence="1">
    <location>
        <begin position="117"/>
        <end position="135"/>
    </location>
</feature>
<feature type="transmembrane region" description="Helical" evidence="1">
    <location>
        <begin position="56"/>
        <end position="77"/>
    </location>
</feature>
<dbReference type="Proteomes" id="UP001319827">
    <property type="component" value="Chromosome"/>
</dbReference>
<dbReference type="RefSeq" id="WP_221252384.1">
    <property type="nucleotide sequence ID" value="NZ_AP024355.1"/>
</dbReference>
<keyword evidence="1" id="KW-0472">Membrane</keyword>
<dbReference type="InterPro" id="IPR021306">
    <property type="entry name" value="DUF2878"/>
</dbReference>
<feature type="transmembrane region" description="Helical" evidence="1">
    <location>
        <begin position="89"/>
        <end position="110"/>
    </location>
</feature>
<name>A0ABM7ND00_9BACT</name>
<proteinExistence type="predicted"/>
<evidence type="ECO:0000256" key="1">
    <source>
        <dbReference type="SAM" id="Phobius"/>
    </source>
</evidence>
<keyword evidence="3" id="KW-1185">Reference proteome</keyword>
<reference evidence="2 3" key="2">
    <citation type="journal article" date="2021" name="Int. J. Syst. Evol. Microbiol.">
        <title>Isolation and Polyphasic Characterization of Desulfuromonas versatilis sp. Nov., an Electrogenic Bacteria Capable of Versatile Metabolism Isolated from a Graphene Oxide-Reducing Enrichment Culture.</title>
        <authorList>
            <person name="Xie L."/>
            <person name="Yoshida N."/>
            <person name="Ishii S."/>
            <person name="Meng L."/>
        </authorList>
    </citation>
    <scope>NUCLEOTIDE SEQUENCE [LARGE SCALE GENOMIC DNA]</scope>
    <source>
        <strain evidence="2 3">NIT-T3</strain>
    </source>
</reference>
<protein>
    <submittedName>
        <fullName evidence="2">Membrane protein</fullName>
    </submittedName>
</protein>
<evidence type="ECO:0000313" key="2">
    <source>
        <dbReference type="EMBL" id="BCR04947.1"/>
    </source>
</evidence>
<feature type="transmembrane region" description="Helical" evidence="1">
    <location>
        <begin position="17"/>
        <end position="44"/>
    </location>
</feature>